<dbReference type="Proteomes" id="UP000030647">
    <property type="component" value="Unassembled WGS sequence"/>
</dbReference>
<dbReference type="EMBL" id="KI271591">
    <property type="protein sequence ID" value="ERL64882.1"/>
    <property type="molecule type" value="Genomic_DNA"/>
</dbReference>
<organism evidence="2 3">
    <name type="scientific">Schleiferilactobacillus shenzhenensis LY-73</name>
    <dbReference type="NCBI Taxonomy" id="1231336"/>
    <lineage>
        <taxon>Bacteria</taxon>
        <taxon>Bacillati</taxon>
        <taxon>Bacillota</taxon>
        <taxon>Bacilli</taxon>
        <taxon>Lactobacillales</taxon>
        <taxon>Lactobacillaceae</taxon>
        <taxon>Schleiferilactobacillus</taxon>
    </lineage>
</organism>
<keyword evidence="1" id="KW-1133">Transmembrane helix</keyword>
<keyword evidence="1" id="KW-0812">Transmembrane</keyword>
<evidence type="ECO:0000313" key="2">
    <source>
        <dbReference type="EMBL" id="ERL64882.1"/>
    </source>
</evidence>
<accession>U4TTW6</accession>
<feature type="transmembrane region" description="Helical" evidence="1">
    <location>
        <begin position="67"/>
        <end position="86"/>
    </location>
</feature>
<feature type="transmembrane region" description="Helical" evidence="1">
    <location>
        <begin position="33"/>
        <end position="55"/>
    </location>
</feature>
<dbReference type="RefSeq" id="WP_022529819.1">
    <property type="nucleotide sequence ID" value="NZ_KI271591.1"/>
</dbReference>
<sequence>MPASAHPLGWFAASAVFGVASLVAALIVSNPLYHGFTLLLAALIAIFLATVLYTLHVSEEKHQRRLVLILLGAVVGALTLVFIVVMP</sequence>
<evidence type="ECO:0000256" key="1">
    <source>
        <dbReference type="SAM" id="Phobius"/>
    </source>
</evidence>
<evidence type="ECO:0000313" key="3">
    <source>
        <dbReference type="Proteomes" id="UP000030647"/>
    </source>
</evidence>
<dbReference type="eggNOG" id="ENOG5030BCN">
    <property type="taxonomic scope" value="Bacteria"/>
</dbReference>
<feature type="transmembrane region" description="Helical" evidence="1">
    <location>
        <begin position="7"/>
        <end position="27"/>
    </location>
</feature>
<dbReference type="OrthoDB" id="2327958at2"/>
<keyword evidence="3" id="KW-1185">Reference proteome</keyword>
<name>U4TTW6_9LACO</name>
<reference evidence="3" key="1">
    <citation type="journal article" date="2013" name="Genome Announc.">
        <title>Whole-Genome Sequencing of Lactobacillus shenzhenensis Strain LY-73T.</title>
        <authorList>
            <person name="Lin Z."/>
            <person name="Liu Z."/>
            <person name="Yang R."/>
            <person name="Zou Y."/>
            <person name="Wan D."/>
            <person name="Chen J."/>
            <person name="Guo M."/>
            <person name="Zhao J."/>
            <person name="Fang C."/>
            <person name="Yang R."/>
            <person name="Liu F."/>
        </authorList>
    </citation>
    <scope>NUCLEOTIDE SEQUENCE [LARGE SCALE GENOMIC DNA]</scope>
    <source>
        <strain evidence="3">LY-73</strain>
    </source>
</reference>
<dbReference type="HOGENOM" id="CLU_2479485_0_0_9"/>
<proteinExistence type="predicted"/>
<dbReference type="AlphaFoldDB" id="U4TTW6"/>
<protein>
    <submittedName>
        <fullName evidence="2">Uncharacterized protein</fullName>
    </submittedName>
</protein>
<gene>
    <name evidence="2" type="ORF">L248_0486</name>
</gene>
<keyword evidence="1" id="KW-0472">Membrane</keyword>